<organism evidence="2 3">
    <name type="scientific">Parascaris univalens</name>
    <name type="common">Nematode worm</name>
    <dbReference type="NCBI Taxonomy" id="6257"/>
    <lineage>
        <taxon>Eukaryota</taxon>
        <taxon>Metazoa</taxon>
        <taxon>Ecdysozoa</taxon>
        <taxon>Nematoda</taxon>
        <taxon>Chromadorea</taxon>
        <taxon>Rhabditida</taxon>
        <taxon>Spirurina</taxon>
        <taxon>Ascaridomorpha</taxon>
        <taxon>Ascaridoidea</taxon>
        <taxon>Ascarididae</taxon>
        <taxon>Parascaris</taxon>
    </lineage>
</organism>
<evidence type="ECO:0000256" key="1">
    <source>
        <dbReference type="SAM" id="SignalP"/>
    </source>
</evidence>
<dbReference type="AlphaFoldDB" id="A0A915BVD0"/>
<accession>A0A915BVD0</accession>
<keyword evidence="2" id="KW-1185">Reference proteome</keyword>
<name>A0A915BVD0_PARUN</name>
<proteinExistence type="predicted"/>
<feature type="chain" id="PRO_5037263824" evidence="1">
    <location>
        <begin position="17"/>
        <end position="94"/>
    </location>
</feature>
<reference evidence="3" key="1">
    <citation type="submission" date="2022-11" db="UniProtKB">
        <authorList>
            <consortium name="WormBaseParasite"/>
        </authorList>
    </citation>
    <scope>IDENTIFICATION</scope>
</reference>
<protein>
    <submittedName>
        <fullName evidence="3">Uncharacterized protein</fullName>
    </submittedName>
</protein>
<evidence type="ECO:0000313" key="3">
    <source>
        <dbReference type="WBParaSite" id="PgR061_g027_t01"/>
    </source>
</evidence>
<feature type="signal peptide" evidence="1">
    <location>
        <begin position="1"/>
        <end position="16"/>
    </location>
</feature>
<sequence length="94" mass="10660">LAVALLVCLFVPSAFSIPVFDSSLQRRYNSNHNEWPPDVVADDIGADSAKNVDISVNPFGKSELPTSKMMMNPWISPLARKFRLMRLSRSIRYY</sequence>
<dbReference type="Proteomes" id="UP000887569">
    <property type="component" value="Unplaced"/>
</dbReference>
<keyword evidence="1" id="KW-0732">Signal</keyword>
<evidence type="ECO:0000313" key="2">
    <source>
        <dbReference type="Proteomes" id="UP000887569"/>
    </source>
</evidence>
<dbReference type="WBParaSite" id="PgR061_g027_t01">
    <property type="protein sequence ID" value="PgR061_g027_t01"/>
    <property type="gene ID" value="PgR061_g027"/>
</dbReference>